<evidence type="ECO:0000259" key="12">
    <source>
        <dbReference type="Pfam" id="PF04101"/>
    </source>
</evidence>
<evidence type="ECO:0000256" key="6">
    <source>
        <dbReference type="ARBA" id="ARBA00022984"/>
    </source>
</evidence>
<keyword evidence="9 10" id="KW-0961">Cell wall biogenesis/degradation</keyword>
<feature type="binding site" evidence="10">
    <location>
        <position position="207"/>
    </location>
    <ligand>
        <name>UDP-N-acetyl-alpha-D-glucosamine</name>
        <dbReference type="ChEBI" id="CHEBI:57705"/>
    </ligand>
</feature>
<dbReference type="InterPro" id="IPR007235">
    <property type="entry name" value="Glyco_trans_28_C"/>
</dbReference>
<dbReference type="HAMAP" id="MF_00033">
    <property type="entry name" value="MurG"/>
    <property type="match status" value="1"/>
</dbReference>
<feature type="domain" description="Glycosyltransferase family 28 N-terminal" evidence="11">
    <location>
        <begin position="20"/>
        <end position="157"/>
    </location>
</feature>
<comment type="function">
    <text evidence="10">Cell wall formation. Catalyzes the transfer of a GlcNAc subunit on undecaprenyl-pyrophosphoryl-MurNAc-pentapeptide (lipid intermediate I) to form undecaprenyl-pyrophosphoryl-MurNAc-(pentapeptide)GlcNAc (lipid intermediate II).</text>
</comment>
<dbReference type="EMBL" id="JBGUAW010000007">
    <property type="protein sequence ID" value="MFA9461417.1"/>
    <property type="molecule type" value="Genomic_DNA"/>
</dbReference>
<evidence type="ECO:0000256" key="4">
    <source>
        <dbReference type="ARBA" id="ARBA00022679"/>
    </source>
</evidence>
<dbReference type="InterPro" id="IPR006009">
    <property type="entry name" value="GlcNAc_MurG"/>
</dbReference>
<feature type="binding site" evidence="10">
    <location>
        <position position="179"/>
    </location>
    <ligand>
        <name>UDP-N-acetyl-alpha-D-glucosamine</name>
        <dbReference type="ChEBI" id="CHEBI:57705"/>
    </ligand>
</feature>
<keyword evidence="5 10" id="KW-0133">Cell shape</keyword>
<comment type="subcellular location">
    <subcellularLocation>
        <location evidence="10">Cell membrane</location>
        <topology evidence="10">Peripheral membrane protein</topology>
        <orientation evidence="10">Cytoplasmic side</orientation>
    </subcellularLocation>
</comment>
<feature type="binding site" evidence="10">
    <location>
        <position position="261"/>
    </location>
    <ligand>
        <name>UDP-N-acetyl-alpha-D-glucosamine</name>
        <dbReference type="ChEBI" id="CHEBI:57705"/>
    </ligand>
</feature>
<dbReference type="GO" id="GO:0016757">
    <property type="term" value="F:glycosyltransferase activity"/>
    <property type="evidence" value="ECO:0007669"/>
    <property type="project" value="UniProtKB-KW"/>
</dbReference>
<dbReference type="Pfam" id="PF04101">
    <property type="entry name" value="Glyco_tran_28_C"/>
    <property type="match status" value="1"/>
</dbReference>
<reference evidence="13 14" key="1">
    <citation type="submission" date="2024-08" db="EMBL/GenBank/DDBJ databases">
        <title>Whole-genome sequencing of halo(alkali)philic microorganisms from hypersaline lakes.</title>
        <authorList>
            <person name="Sorokin D.Y."/>
            <person name="Merkel A.Y."/>
            <person name="Messina E."/>
            <person name="Yakimov M."/>
        </authorList>
    </citation>
    <scope>NUCLEOTIDE SEQUENCE [LARGE SCALE GENOMIC DNA]</scope>
    <source>
        <strain evidence="13 14">Cl-TMA</strain>
    </source>
</reference>
<proteinExistence type="inferred from homology"/>
<evidence type="ECO:0000256" key="3">
    <source>
        <dbReference type="ARBA" id="ARBA00022676"/>
    </source>
</evidence>
<gene>
    <name evidence="10 13" type="primary">murG</name>
    <name evidence="13" type="ORF">ACERLL_11325</name>
</gene>
<dbReference type="RefSeq" id="WP_373656205.1">
    <property type="nucleotide sequence ID" value="NZ_JBGUAW010000007.1"/>
</dbReference>
<organism evidence="13 14">
    <name type="scientific">Thiohalorhabdus methylotrophus</name>
    <dbReference type="NCBI Taxonomy" id="3242694"/>
    <lineage>
        <taxon>Bacteria</taxon>
        <taxon>Pseudomonadati</taxon>
        <taxon>Pseudomonadota</taxon>
        <taxon>Gammaproteobacteria</taxon>
        <taxon>Thiohalorhabdales</taxon>
        <taxon>Thiohalorhabdaceae</taxon>
        <taxon>Thiohalorhabdus</taxon>
    </lineage>
</organism>
<evidence type="ECO:0000256" key="7">
    <source>
        <dbReference type="ARBA" id="ARBA00023136"/>
    </source>
</evidence>
<protein>
    <recommendedName>
        <fullName evidence="10">UDP-N-acetylglucosamine--N-acetylmuramyl-(pentapeptide) pyrophosphoryl-undecaprenol N-acetylglucosamine transferase</fullName>
        <ecNumber evidence="10">2.4.1.227</ecNumber>
    </recommendedName>
    <alternativeName>
        <fullName evidence="10">Undecaprenyl-PP-MurNAc-pentapeptide-UDPGlcNAc GlcNAc transferase</fullName>
    </alternativeName>
</protein>
<feature type="binding site" evidence="10">
    <location>
        <position position="139"/>
    </location>
    <ligand>
        <name>UDP-N-acetyl-alpha-D-glucosamine</name>
        <dbReference type="ChEBI" id="CHEBI:57705"/>
    </ligand>
</feature>
<feature type="domain" description="Glycosyl transferase family 28 C-terminal" evidence="12">
    <location>
        <begin position="201"/>
        <end position="362"/>
    </location>
</feature>
<keyword evidence="8 10" id="KW-0131">Cell cycle</keyword>
<evidence type="ECO:0000256" key="5">
    <source>
        <dbReference type="ARBA" id="ARBA00022960"/>
    </source>
</evidence>
<name>A0ABV4TVR2_9GAMM</name>
<evidence type="ECO:0000259" key="11">
    <source>
        <dbReference type="Pfam" id="PF03033"/>
    </source>
</evidence>
<dbReference type="PANTHER" id="PTHR21015:SF22">
    <property type="entry name" value="GLYCOSYLTRANSFERASE"/>
    <property type="match status" value="1"/>
</dbReference>
<comment type="caution">
    <text evidence="13">The sequence shown here is derived from an EMBL/GenBank/DDBJ whole genome shotgun (WGS) entry which is preliminary data.</text>
</comment>
<keyword evidence="4 10" id="KW-0808">Transferase</keyword>
<comment type="similarity">
    <text evidence="10">Belongs to the glycosyltransferase 28 family. MurG subfamily.</text>
</comment>
<comment type="caution">
    <text evidence="10">Lacks conserved residue(s) required for the propagation of feature annotation.</text>
</comment>
<comment type="catalytic activity">
    <reaction evidence="10">
        <text>di-trans,octa-cis-undecaprenyl diphospho-N-acetyl-alpha-D-muramoyl-L-alanyl-D-glutamyl-meso-2,6-diaminopimeloyl-D-alanyl-D-alanine + UDP-N-acetyl-alpha-D-glucosamine = di-trans,octa-cis-undecaprenyl diphospho-[N-acetyl-alpha-D-glucosaminyl-(1-&gt;4)]-N-acetyl-alpha-D-muramoyl-L-alanyl-D-glutamyl-meso-2,6-diaminopimeloyl-D-alanyl-D-alanine + UDP + H(+)</text>
        <dbReference type="Rhea" id="RHEA:31227"/>
        <dbReference type="ChEBI" id="CHEBI:15378"/>
        <dbReference type="ChEBI" id="CHEBI:57705"/>
        <dbReference type="ChEBI" id="CHEBI:58223"/>
        <dbReference type="ChEBI" id="CHEBI:61387"/>
        <dbReference type="ChEBI" id="CHEBI:61388"/>
        <dbReference type="EC" id="2.4.1.227"/>
    </reaction>
</comment>
<dbReference type="Pfam" id="PF03033">
    <property type="entry name" value="Glyco_transf_28"/>
    <property type="match status" value="1"/>
</dbReference>
<keyword evidence="2 10" id="KW-0132">Cell division</keyword>
<comment type="pathway">
    <text evidence="10">Cell wall biogenesis; peptidoglycan biosynthesis.</text>
</comment>
<evidence type="ECO:0000256" key="2">
    <source>
        <dbReference type="ARBA" id="ARBA00022618"/>
    </source>
</evidence>
<dbReference type="PANTHER" id="PTHR21015">
    <property type="entry name" value="UDP-N-ACETYLGLUCOSAMINE--N-ACETYLMURAMYL-(PENTAPEPTIDE) PYROPHOSPHORYL-UNDECAPRENOL N-ACETYLGLUCOSAMINE TRANSFERASE 1"/>
    <property type="match status" value="1"/>
</dbReference>
<sequence>MKGLYPSGKEAAGGAAIARVAIAAGGTGGHVFPALAVADELARRGVEVHFLGTSAGVEARAVPAAGYNLELLEMRGLRGSGWRRWAALPWALAKSVTAAMGILRRLRPGAVLAMGGYAAAPTGLAARLQGRSLVLHEQNAVPGLTIRLLRRLARRTLTGFPEAAEQLGARAEWVGTPVRRGLLDVDAPAGRYAERTGPLRVLVFGGSQGAQFLNREVPGCLAALAAERPVTVWHQAGRTEGATVERAYAEAGVEADVTPFIDDMAAAYAWCDLVFCRAGAATVAELAAVGVPSVLVPFPHAVDDHQRRNAEALVHRDAAVCLTQQEWSTEAVLGLLRGRLGERAELARMAEAAREFARPDAARIVADHCLEGGENAG</sequence>
<keyword evidence="3 10" id="KW-0328">Glycosyltransferase</keyword>
<evidence type="ECO:0000313" key="14">
    <source>
        <dbReference type="Proteomes" id="UP001575181"/>
    </source>
</evidence>
<evidence type="ECO:0000256" key="1">
    <source>
        <dbReference type="ARBA" id="ARBA00022475"/>
    </source>
</evidence>
<evidence type="ECO:0000313" key="13">
    <source>
        <dbReference type="EMBL" id="MFA9461417.1"/>
    </source>
</evidence>
<keyword evidence="1 10" id="KW-1003">Cell membrane</keyword>
<dbReference type="Gene3D" id="3.40.50.2000">
    <property type="entry name" value="Glycogen Phosphorylase B"/>
    <property type="match status" value="2"/>
</dbReference>
<evidence type="ECO:0000256" key="10">
    <source>
        <dbReference type="HAMAP-Rule" id="MF_00033"/>
    </source>
</evidence>
<evidence type="ECO:0000256" key="8">
    <source>
        <dbReference type="ARBA" id="ARBA00023306"/>
    </source>
</evidence>
<dbReference type="SUPFAM" id="SSF53756">
    <property type="entry name" value="UDP-Glycosyltransferase/glycogen phosphorylase"/>
    <property type="match status" value="1"/>
</dbReference>
<feature type="binding site" evidence="10">
    <location>
        <position position="306"/>
    </location>
    <ligand>
        <name>UDP-N-acetyl-alpha-D-glucosamine</name>
        <dbReference type="ChEBI" id="CHEBI:57705"/>
    </ligand>
</feature>
<dbReference type="NCBIfam" id="TIGR01133">
    <property type="entry name" value="murG"/>
    <property type="match status" value="1"/>
</dbReference>
<keyword evidence="7 10" id="KW-0472">Membrane</keyword>
<feature type="binding site" evidence="10">
    <location>
        <begin position="27"/>
        <end position="29"/>
    </location>
    <ligand>
        <name>UDP-N-acetyl-alpha-D-glucosamine</name>
        <dbReference type="ChEBI" id="CHEBI:57705"/>
    </ligand>
</feature>
<evidence type="ECO:0000256" key="9">
    <source>
        <dbReference type="ARBA" id="ARBA00023316"/>
    </source>
</evidence>
<dbReference type="EC" id="2.4.1.227" evidence="10"/>
<dbReference type="CDD" id="cd03785">
    <property type="entry name" value="GT28_MurG"/>
    <property type="match status" value="1"/>
</dbReference>
<keyword evidence="6 10" id="KW-0573">Peptidoglycan synthesis</keyword>
<accession>A0ABV4TVR2</accession>
<dbReference type="Proteomes" id="UP001575181">
    <property type="component" value="Unassembled WGS sequence"/>
</dbReference>
<dbReference type="InterPro" id="IPR004276">
    <property type="entry name" value="GlycoTrans_28_N"/>
</dbReference>
<keyword evidence="14" id="KW-1185">Reference proteome</keyword>